<feature type="compositionally biased region" description="Low complexity" evidence="1">
    <location>
        <begin position="95"/>
        <end position="117"/>
    </location>
</feature>
<feature type="region of interest" description="Disordered" evidence="1">
    <location>
        <begin position="89"/>
        <end position="117"/>
    </location>
</feature>
<dbReference type="InterPro" id="IPR016181">
    <property type="entry name" value="Acyl_CoA_acyltransferase"/>
</dbReference>
<organism evidence="3">
    <name type="scientific">Thermocrispum agreste</name>
    <dbReference type="NCBI Taxonomy" id="37925"/>
    <lineage>
        <taxon>Bacteria</taxon>
        <taxon>Bacillati</taxon>
        <taxon>Actinomycetota</taxon>
        <taxon>Actinomycetes</taxon>
        <taxon>Pseudonocardiales</taxon>
        <taxon>Pseudonocardiaceae</taxon>
        <taxon>Thermocrispum</taxon>
    </lineage>
</organism>
<sequence>MDSTAATVTDNPDKRRFELTADGRLAGFAEYRLDADTITFIHTEVDQAFSGRGLGSVLARGALDDARRRGLRVVTECPFIRGWIAKHPDYSDLVSGSAPEPAAGSADSADPDPASGR</sequence>
<accession>A0A2W4JVW7</accession>
<dbReference type="PANTHER" id="PTHR31435:SF10">
    <property type="entry name" value="BSR4717 PROTEIN"/>
    <property type="match status" value="1"/>
</dbReference>
<dbReference type="CDD" id="cd04301">
    <property type="entry name" value="NAT_SF"/>
    <property type="match status" value="1"/>
</dbReference>
<comment type="caution">
    <text evidence="3">The sequence shown here is derived from an EMBL/GenBank/DDBJ whole genome shotgun (WGS) entry which is preliminary data.</text>
</comment>
<keyword evidence="3" id="KW-0808">Transferase</keyword>
<gene>
    <name evidence="3" type="ORF">DIU77_08620</name>
</gene>
<evidence type="ECO:0000256" key="1">
    <source>
        <dbReference type="SAM" id="MobiDB-lite"/>
    </source>
</evidence>
<dbReference type="SUPFAM" id="SSF55729">
    <property type="entry name" value="Acyl-CoA N-acyltransferases (Nat)"/>
    <property type="match status" value="1"/>
</dbReference>
<dbReference type="PANTHER" id="PTHR31435">
    <property type="entry name" value="PROTEIN NATD1"/>
    <property type="match status" value="1"/>
</dbReference>
<dbReference type="InterPro" id="IPR031165">
    <property type="entry name" value="GNAT_YJDJ"/>
</dbReference>
<evidence type="ECO:0000313" key="3">
    <source>
        <dbReference type="EMBL" id="PZM97927.1"/>
    </source>
</evidence>
<dbReference type="STRING" id="1111738.GCA_000427905_00087"/>
<feature type="domain" description="N-acetyltransferase" evidence="2">
    <location>
        <begin position="9"/>
        <end position="95"/>
    </location>
</feature>
<dbReference type="Gene3D" id="3.40.630.30">
    <property type="match status" value="1"/>
</dbReference>
<name>A0A2W4JVW7_9PSEU</name>
<dbReference type="EMBL" id="QGUI01000279">
    <property type="protein sequence ID" value="PZM97927.1"/>
    <property type="molecule type" value="Genomic_DNA"/>
</dbReference>
<dbReference type="Pfam" id="PF14542">
    <property type="entry name" value="Acetyltransf_CG"/>
    <property type="match status" value="1"/>
</dbReference>
<dbReference type="GO" id="GO:0016740">
    <property type="term" value="F:transferase activity"/>
    <property type="evidence" value="ECO:0007669"/>
    <property type="project" value="UniProtKB-KW"/>
</dbReference>
<dbReference type="PROSITE" id="PS51729">
    <property type="entry name" value="GNAT_YJDJ"/>
    <property type="match status" value="1"/>
</dbReference>
<dbReference type="InterPro" id="IPR045057">
    <property type="entry name" value="Gcn5-rel_NAT"/>
</dbReference>
<evidence type="ECO:0000259" key="2">
    <source>
        <dbReference type="PROSITE" id="PS51729"/>
    </source>
</evidence>
<reference evidence="3" key="1">
    <citation type="submission" date="2018-05" db="EMBL/GenBank/DDBJ databases">
        <authorList>
            <person name="Lanie J.A."/>
            <person name="Ng W.-L."/>
            <person name="Kazmierczak K.M."/>
            <person name="Andrzejewski T.M."/>
            <person name="Davidsen T.M."/>
            <person name="Wayne K.J."/>
            <person name="Tettelin H."/>
            <person name="Glass J.I."/>
            <person name="Rusch D."/>
            <person name="Podicherti R."/>
            <person name="Tsui H.-C.T."/>
            <person name="Winkler M.E."/>
        </authorList>
    </citation>
    <scope>NUCLEOTIDE SEQUENCE</scope>
    <source>
        <strain evidence="3">ZC4RG45</strain>
    </source>
</reference>
<proteinExistence type="predicted"/>
<dbReference type="AlphaFoldDB" id="A0A2W4JVW7"/>
<protein>
    <submittedName>
        <fullName evidence="3">GNAT family N-acetyltransferase</fullName>
    </submittedName>
</protein>